<protein>
    <submittedName>
        <fullName evidence="3">2-oxoglutarate ferredoxin oxidoreductase subunit beta</fullName>
    </submittedName>
</protein>
<sequence length="246" mass="26689">MVLKTKPEACFVDNKYCPGCGHGIINRLVAEVLEEMGEDKKAVGTIAVGCASLMPDTFGIDCIQAQHGRAAAVAVGVKRCRPDNMVFSYQGDGDALAIGFSETMYAAIRNENITVIFVNNGNFGMTGGQMAPTTLEGQKTTTSPMGRDISATGAPLNVINMMKTLDVAFLARGSVDGNANVLKTKKFIRRAFEAQKNKKGYSFVEILSPCPTNWNMSPRNSMKHIRETVENTYELGVFVERSEDNA</sequence>
<proteinExistence type="predicted"/>
<dbReference type="STRING" id="1121476.SAMN02745751_00327"/>
<dbReference type="InterPro" id="IPR051457">
    <property type="entry name" value="2-oxoacid:Fd_oxidoreductase"/>
</dbReference>
<dbReference type="Proteomes" id="UP000184052">
    <property type="component" value="Unassembled WGS sequence"/>
</dbReference>
<dbReference type="InterPro" id="IPR011766">
    <property type="entry name" value="TPP_enzyme_TPP-bd"/>
</dbReference>
<organism evidence="3 4">
    <name type="scientific">Dethiosulfatibacter aminovorans DSM 17477</name>
    <dbReference type="NCBI Taxonomy" id="1121476"/>
    <lineage>
        <taxon>Bacteria</taxon>
        <taxon>Bacillati</taxon>
        <taxon>Bacillota</taxon>
        <taxon>Tissierellia</taxon>
        <taxon>Dethiosulfatibacter</taxon>
    </lineage>
</organism>
<reference evidence="3 4" key="1">
    <citation type="submission" date="2016-11" db="EMBL/GenBank/DDBJ databases">
        <authorList>
            <person name="Jaros S."/>
            <person name="Januszkiewicz K."/>
            <person name="Wedrychowicz H."/>
        </authorList>
    </citation>
    <scope>NUCLEOTIDE SEQUENCE [LARGE SCALE GENOMIC DNA]</scope>
    <source>
        <strain evidence="3 4">DSM 17477</strain>
    </source>
</reference>
<dbReference type="AlphaFoldDB" id="A0A1M6B218"/>
<feature type="domain" description="Thiamine pyrophosphate enzyme TPP-binding" evidence="2">
    <location>
        <begin position="55"/>
        <end position="206"/>
    </location>
</feature>
<dbReference type="PANTHER" id="PTHR48084">
    <property type="entry name" value="2-OXOGLUTARATE OXIDOREDUCTASE SUBUNIT KORB-RELATED"/>
    <property type="match status" value="1"/>
</dbReference>
<accession>A0A1M6B218</accession>
<dbReference type="GO" id="GO:0016625">
    <property type="term" value="F:oxidoreductase activity, acting on the aldehyde or oxo group of donors, iron-sulfur protein as acceptor"/>
    <property type="evidence" value="ECO:0007669"/>
    <property type="project" value="UniProtKB-ARBA"/>
</dbReference>
<dbReference type="SUPFAM" id="SSF52518">
    <property type="entry name" value="Thiamin diphosphate-binding fold (THDP-binding)"/>
    <property type="match status" value="1"/>
</dbReference>
<evidence type="ECO:0000256" key="1">
    <source>
        <dbReference type="ARBA" id="ARBA00023002"/>
    </source>
</evidence>
<evidence type="ECO:0000313" key="4">
    <source>
        <dbReference type="Proteomes" id="UP000184052"/>
    </source>
</evidence>
<keyword evidence="4" id="KW-1185">Reference proteome</keyword>
<keyword evidence="1" id="KW-0560">Oxidoreductase</keyword>
<dbReference type="RefSeq" id="WP_073046080.1">
    <property type="nucleotide sequence ID" value="NZ_FQZL01000004.1"/>
</dbReference>
<dbReference type="InterPro" id="IPR029061">
    <property type="entry name" value="THDP-binding"/>
</dbReference>
<dbReference type="Gene3D" id="3.40.50.970">
    <property type="match status" value="1"/>
</dbReference>
<dbReference type="EMBL" id="FQZL01000004">
    <property type="protein sequence ID" value="SHI42755.1"/>
    <property type="molecule type" value="Genomic_DNA"/>
</dbReference>
<dbReference type="GO" id="GO:0045333">
    <property type="term" value="P:cellular respiration"/>
    <property type="evidence" value="ECO:0007669"/>
    <property type="project" value="UniProtKB-ARBA"/>
</dbReference>
<name>A0A1M6B218_9FIRM</name>
<dbReference type="PANTHER" id="PTHR48084:SF3">
    <property type="entry name" value="SUBUNIT OF PYRUVATE:FLAVODOXIN OXIDOREDUCTASE"/>
    <property type="match status" value="1"/>
</dbReference>
<dbReference type="Pfam" id="PF02775">
    <property type="entry name" value="TPP_enzyme_C"/>
    <property type="match status" value="1"/>
</dbReference>
<dbReference type="GO" id="GO:0030976">
    <property type="term" value="F:thiamine pyrophosphate binding"/>
    <property type="evidence" value="ECO:0007669"/>
    <property type="project" value="InterPro"/>
</dbReference>
<dbReference type="OrthoDB" id="9775140at2"/>
<evidence type="ECO:0000313" key="3">
    <source>
        <dbReference type="EMBL" id="SHI42755.1"/>
    </source>
</evidence>
<evidence type="ECO:0000259" key="2">
    <source>
        <dbReference type="Pfam" id="PF02775"/>
    </source>
</evidence>
<gene>
    <name evidence="3" type="ORF">SAMN02745751_00327</name>
</gene>